<evidence type="ECO:0000313" key="2">
    <source>
        <dbReference type="EMBL" id="GEM39958.1"/>
    </source>
</evidence>
<evidence type="ECO:0008006" key="4">
    <source>
        <dbReference type="Google" id="ProtNLM"/>
    </source>
</evidence>
<keyword evidence="3" id="KW-1185">Reference proteome</keyword>
<feature type="transmembrane region" description="Helical" evidence="1">
    <location>
        <begin position="187"/>
        <end position="214"/>
    </location>
</feature>
<dbReference type="AlphaFoldDB" id="A0A511MIM4"/>
<evidence type="ECO:0000313" key="3">
    <source>
        <dbReference type="Proteomes" id="UP000321424"/>
    </source>
</evidence>
<keyword evidence="1" id="KW-1133">Transmembrane helix</keyword>
<evidence type="ECO:0000256" key="1">
    <source>
        <dbReference type="SAM" id="Phobius"/>
    </source>
</evidence>
<dbReference type="Proteomes" id="UP000321424">
    <property type="component" value="Unassembled WGS sequence"/>
</dbReference>
<gene>
    <name evidence="2" type="ORF">NN4_44770</name>
</gene>
<feature type="transmembrane region" description="Helical" evidence="1">
    <location>
        <begin position="277"/>
        <end position="305"/>
    </location>
</feature>
<accession>A0A511MIM4</accession>
<feature type="transmembrane region" description="Helical" evidence="1">
    <location>
        <begin position="20"/>
        <end position="42"/>
    </location>
</feature>
<feature type="transmembrane region" description="Helical" evidence="1">
    <location>
        <begin position="234"/>
        <end position="256"/>
    </location>
</feature>
<name>A0A511MIM4_9NOCA</name>
<dbReference type="Pfam" id="PF17198">
    <property type="entry name" value="AveC_like"/>
    <property type="match status" value="1"/>
</dbReference>
<reference evidence="2 3" key="1">
    <citation type="submission" date="2019-07" db="EMBL/GenBank/DDBJ databases">
        <title>Whole genome shotgun sequence of Nocardia ninae NBRC 108245.</title>
        <authorList>
            <person name="Hosoyama A."/>
            <person name="Uohara A."/>
            <person name="Ohji S."/>
            <person name="Ichikawa N."/>
        </authorList>
    </citation>
    <scope>NUCLEOTIDE SEQUENCE [LARGE SCALE GENOMIC DNA]</scope>
    <source>
        <strain evidence="2 3">NBRC 108245</strain>
    </source>
</reference>
<keyword evidence="1" id="KW-0812">Transmembrane</keyword>
<sequence>MNTTIGLTSDSRIRQCTTPAAVWAALGAAALIAQCVLLGRWLAEDGMHAAVHDYVISTTRIAPVWIEQAAMAIGLVAVAAVLWWQYRQTRTVTLYAIAFWGNFCTWWLSPIMAYHYPSPISNRYALNVVSWGHHIPGWHPNLPGSHIETLLAAQMFMFPLVVSWVWLQSLCLSVVRRQWPHWGSARILAVLVVSGFLVDLVVELLFVSVCGAYAYPLANHSLSLFGGHWYQIPLPNVLIGGLLLCTPTTFMAYRAQQRGSVPHIFRGTEHLTSHTQAAVRVAAGIGYANVIMFVYVVLVACVPLLGTGPVPADTPGWIWPGR</sequence>
<feature type="transmembrane region" description="Helical" evidence="1">
    <location>
        <begin position="62"/>
        <end position="84"/>
    </location>
</feature>
<proteinExistence type="predicted"/>
<keyword evidence="1" id="KW-0472">Membrane</keyword>
<protein>
    <recommendedName>
        <fullName evidence="4">DUF5135 domain-containing protein</fullName>
    </recommendedName>
</protein>
<dbReference type="RefSeq" id="WP_147134532.1">
    <property type="nucleotide sequence ID" value="NZ_BJXA01000030.1"/>
</dbReference>
<dbReference type="OrthoDB" id="9066067at2"/>
<organism evidence="2 3">
    <name type="scientific">Nocardia ninae NBRC 108245</name>
    <dbReference type="NCBI Taxonomy" id="1210091"/>
    <lineage>
        <taxon>Bacteria</taxon>
        <taxon>Bacillati</taxon>
        <taxon>Actinomycetota</taxon>
        <taxon>Actinomycetes</taxon>
        <taxon>Mycobacteriales</taxon>
        <taxon>Nocardiaceae</taxon>
        <taxon>Nocardia</taxon>
    </lineage>
</organism>
<feature type="transmembrane region" description="Helical" evidence="1">
    <location>
        <begin position="91"/>
        <end position="109"/>
    </location>
</feature>
<dbReference type="InterPro" id="IPR033459">
    <property type="entry name" value="AveC-like"/>
</dbReference>
<feature type="transmembrane region" description="Helical" evidence="1">
    <location>
        <begin position="151"/>
        <end position="175"/>
    </location>
</feature>
<comment type="caution">
    <text evidence="2">The sequence shown here is derived from an EMBL/GenBank/DDBJ whole genome shotgun (WGS) entry which is preliminary data.</text>
</comment>
<dbReference type="EMBL" id="BJXA01000030">
    <property type="protein sequence ID" value="GEM39958.1"/>
    <property type="molecule type" value="Genomic_DNA"/>
</dbReference>